<keyword evidence="7" id="KW-0539">Nucleus</keyword>
<comment type="subcellular location">
    <subcellularLocation>
        <location evidence="3">Cytoplasm</location>
        <location evidence="3">Cytoskeleton</location>
        <location evidence="3">Microtubule organizing center</location>
        <location evidence="3">Centrosome</location>
    </subcellularLocation>
    <subcellularLocation>
        <location evidence="2">Midbody</location>
    </subcellularLocation>
    <subcellularLocation>
        <location evidence="1">Nucleus</location>
    </subcellularLocation>
</comment>
<evidence type="ECO:0000256" key="7">
    <source>
        <dbReference type="ARBA" id="ARBA00023242"/>
    </source>
</evidence>
<dbReference type="AlphaFoldDB" id="A0AAE0TAD6"/>
<dbReference type="GO" id="GO:0005737">
    <property type="term" value="C:cytoplasm"/>
    <property type="evidence" value="ECO:0007669"/>
    <property type="project" value="UniProtKB-ARBA"/>
</dbReference>
<sequence>MENVLEKQMLQATVAMEDQIDAEIQRLDNLDDDDLEKLRQKRLDSMKQAQKQKQEWLAAGHGKYFEVADEKQFFEECKKSKNVVCHFYRDSTFRCKIVDKHMEILAPKHLETKFMKINAEKCKFLTERLKIKVIPTLCIAKDGKTADYIVGFDDLGGTDEFPTEMLEWRLGRSGCINYQGDLLHPPALPGQKKDTSVLGFAKKKTIRGGGGDSSSDEDDW</sequence>
<keyword evidence="4" id="KW-0963">Cytoplasm</keyword>
<organism evidence="12 13">
    <name type="scientific">Potamilus streckersoni</name>
    <dbReference type="NCBI Taxonomy" id="2493646"/>
    <lineage>
        <taxon>Eukaryota</taxon>
        <taxon>Metazoa</taxon>
        <taxon>Spiralia</taxon>
        <taxon>Lophotrochozoa</taxon>
        <taxon>Mollusca</taxon>
        <taxon>Bivalvia</taxon>
        <taxon>Autobranchia</taxon>
        <taxon>Heteroconchia</taxon>
        <taxon>Palaeoheterodonta</taxon>
        <taxon>Unionida</taxon>
        <taxon>Unionoidea</taxon>
        <taxon>Unionidae</taxon>
        <taxon>Ambleminae</taxon>
        <taxon>Lampsilini</taxon>
        <taxon>Potamilus</taxon>
    </lineage>
</organism>
<reference evidence="12" key="2">
    <citation type="journal article" date="2021" name="Genome Biol. Evol.">
        <title>Developing a high-quality reference genome for a parasitic bivalve with doubly uniparental inheritance (Bivalvia: Unionida).</title>
        <authorList>
            <person name="Smith C.H."/>
        </authorList>
    </citation>
    <scope>NUCLEOTIDE SEQUENCE</scope>
    <source>
        <strain evidence="12">CHS0354</strain>
        <tissue evidence="12">Mantle</tissue>
    </source>
</reference>
<evidence type="ECO:0000259" key="11">
    <source>
        <dbReference type="Pfam" id="PF00085"/>
    </source>
</evidence>
<protein>
    <recommendedName>
        <fullName evidence="8">Thioredoxin domain-containing protein 9</fullName>
    </recommendedName>
</protein>
<comment type="function">
    <text evidence="9">Significantly diminishes the chaperonin TCP1 complex ATPase activity, thus negatively impacts protein folding, including that of actin or tubulin.</text>
</comment>
<evidence type="ECO:0000313" key="13">
    <source>
        <dbReference type="Proteomes" id="UP001195483"/>
    </source>
</evidence>
<keyword evidence="5" id="KW-0597">Phosphoprotein</keyword>
<reference evidence="12" key="3">
    <citation type="submission" date="2023-05" db="EMBL/GenBank/DDBJ databases">
        <authorList>
            <person name="Smith C.H."/>
        </authorList>
    </citation>
    <scope>NUCLEOTIDE SEQUENCE</scope>
    <source>
        <strain evidence="12">CHS0354</strain>
        <tissue evidence="12">Mantle</tissue>
    </source>
</reference>
<dbReference type="Gene3D" id="3.40.30.10">
    <property type="entry name" value="Glutaredoxin"/>
    <property type="match status" value="1"/>
</dbReference>
<reference evidence="12" key="1">
    <citation type="journal article" date="2021" name="Genome Biol. Evol.">
        <title>A High-Quality Reference Genome for a Parasitic Bivalve with Doubly Uniparental Inheritance (Bivalvia: Unionida).</title>
        <authorList>
            <person name="Smith C.H."/>
        </authorList>
    </citation>
    <scope>NUCLEOTIDE SEQUENCE</scope>
    <source>
        <strain evidence="12">CHS0354</strain>
    </source>
</reference>
<dbReference type="PANTHER" id="PTHR21148">
    <property type="entry name" value="THIOREDOXIN DOMAIN-CONTAINING PROTEIN 9"/>
    <property type="match status" value="1"/>
</dbReference>
<dbReference type="GO" id="GO:0005634">
    <property type="term" value="C:nucleus"/>
    <property type="evidence" value="ECO:0007669"/>
    <property type="project" value="UniProtKB-SubCell"/>
</dbReference>
<evidence type="ECO:0000256" key="4">
    <source>
        <dbReference type="ARBA" id="ARBA00022490"/>
    </source>
</evidence>
<dbReference type="CDD" id="cd02989">
    <property type="entry name" value="Phd_like_TxnDC9"/>
    <property type="match status" value="1"/>
</dbReference>
<dbReference type="SUPFAM" id="SSF52833">
    <property type="entry name" value="Thioredoxin-like"/>
    <property type="match status" value="1"/>
</dbReference>
<evidence type="ECO:0000256" key="6">
    <source>
        <dbReference type="ARBA" id="ARBA00023212"/>
    </source>
</evidence>
<evidence type="ECO:0000256" key="5">
    <source>
        <dbReference type="ARBA" id="ARBA00022553"/>
    </source>
</evidence>
<evidence type="ECO:0000256" key="2">
    <source>
        <dbReference type="ARBA" id="ARBA00004214"/>
    </source>
</evidence>
<dbReference type="Pfam" id="PF00085">
    <property type="entry name" value="Thioredoxin"/>
    <property type="match status" value="1"/>
</dbReference>
<dbReference type="GO" id="GO:0030496">
    <property type="term" value="C:midbody"/>
    <property type="evidence" value="ECO:0007669"/>
    <property type="project" value="UniProtKB-SubCell"/>
</dbReference>
<evidence type="ECO:0000313" key="12">
    <source>
        <dbReference type="EMBL" id="KAK3606714.1"/>
    </source>
</evidence>
<evidence type="ECO:0000256" key="8">
    <source>
        <dbReference type="ARBA" id="ARBA00026148"/>
    </source>
</evidence>
<dbReference type="EMBL" id="JAEAOA010000417">
    <property type="protein sequence ID" value="KAK3606714.1"/>
    <property type="molecule type" value="Genomic_DNA"/>
</dbReference>
<comment type="subunit">
    <text evidence="10">Forms ternary complexes with the chaperonin TCP1 complex, spanning the cylindrical chaperonin cavity and contacting at least 2 subunits.</text>
</comment>
<gene>
    <name evidence="12" type="ORF">CHS0354_005852</name>
</gene>
<dbReference type="GO" id="GO:0005813">
    <property type="term" value="C:centrosome"/>
    <property type="evidence" value="ECO:0007669"/>
    <property type="project" value="UniProtKB-SubCell"/>
</dbReference>
<dbReference type="InterPro" id="IPR036249">
    <property type="entry name" value="Thioredoxin-like_sf"/>
</dbReference>
<evidence type="ECO:0000256" key="9">
    <source>
        <dbReference type="ARBA" id="ARBA00053682"/>
    </source>
</evidence>
<dbReference type="InterPro" id="IPR013766">
    <property type="entry name" value="Thioredoxin_domain"/>
</dbReference>
<feature type="domain" description="Thioredoxin" evidence="11">
    <location>
        <begin position="68"/>
        <end position="152"/>
    </location>
</feature>
<accession>A0AAE0TAD6</accession>
<name>A0AAE0TAD6_9BIVA</name>
<dbReference type="Proteomes" id="UP001195483">
    <property type="component" value="Unassembled WGS sequence"/>
</dbReference>
<evidence type="ECO:0000256" key="10">
    <source>
        <dbReference type="ARBA" id="ARBA00062574"/>
    </source>
</evidence>
<proteinExistence type="predicted"/>
<keyword evidence="6" id="KW-0206">Cytoskeleton</keyword>
<dbReference type="FunFam" id="3.40.30.10:FF:000141">
    <property type="entry name" value="Thioredoxin domain-containing protein 9"/>
    <property type="match status" value="1"/>
</dbReference>
<evidence type="ECO:0000256" key="3">
    <source>
        <dbReference type="ARBA" id="ARBA00004300"/>
    </source>
</evidence>
<comment type="caution">
    <text evidence="12">The sequence shown here is derived from an EMBL/GenBank/DDBJ whole genome shotgun (WGS) entry which is preliminary data.</text>
</comment>
<keyword evidence="13" id="KW-1185">Reference proteome</keyword>
<evidence type="ECO:0000256" key="1">
    <source>
        <dbReference type="ARBA" id="ARBA00004123"/>
    </source>
</evidence>